<accession>A0A1X7TQV4</accession>
<evidence type="ECO:0000256" key="1">
    <source>
        <dbReference type="SAM" id="MobiDB-lite"/>
    </source>
</evidence>
<feature type="region of interest" description="Disordered" evidence="1">
    <location>
        <begin position="69"/>
        <end position="100"/>
    </location>
</feature>
<feature type="compositionally biased region" description="Pro residues" evidence="1">
    <location>
        <begin position="69"/>
        <end position="97"/>
    </location>
</feature>
<organism evidence="2">
    <name type="scientific">Amphimedon queenslandica</name>
    <name type="common">Sponge</name>
    <dbReference type="NCBI Taxonomy" id="400682"/>
    <lineage>
        <taxon>Eukaryota</taxon>
        <taxon>Metazoa</taxon>
        <taxon>Porifera</taxon>
        <taxon>Demospongiae</taxon>
        <taxon>Heteroscleromorpha</taxon>
        <taxon>Haplosclerida</taxon>
        <taxon>Niphatidae</taxon>
        <taxon>Amphimedon</taxon>
    </lineage>
</organism>
<dbReference type="InParanoid" id="A0A1X7TQV4"/>
<sequence length="116" mass="12468">MPDPAYAYDGVCIKDYNAVLKSEVRLRMRLKAEEDVSLSEHLCSQLLQLPFLKEALNILYNGDEHIVYPPPPPPVAGDGRPPAPPPPLPPQELPIPVPKAGGPLVLSPGVAPVLPP</sequence>
<dbReference type="AlphaFoldDB" id="A0A1X7TQV4"/>
<dbReference type="EnsemblMetazoa" id="Aqu2.1.17434_001">
    <property type="protein sequence ID" value="Aqu2.1.17434_001"/>
    <property type="gene ID" value="Aqu2.1.17434"/>
</dbReference>
<protein>
    <submittedName>
        <fullName evidence="2">Uncharacterized protein</fullName>
    </submittedName>
</protein>
<reference evidence="2" key="1">
    <citation type="submission" date="2017-05" db="UniProtKB">
        <authorList>
            <consortium name="EnsemblMetazoa"/>
        </authorList>
    </citation>
    <scope>IDENTIFICATION</scope>
</reference>
<name>A0A1X7TQV4_AMPQE</name>
<proteinExistence type="predicted"/>
<evidence type="ECO:0000313" key="2">
    <source>
        <dbReference type="EnsemblMetazoa" id="Aqu2.1.17434_001"/>
    </source>
</evidence>